<dbReference type="Proteomes" id="UP001215280">
    <property type="component" value="Unassembled WGS sequence"/>
</dbReference>
<gene>
    <name evidence="14" type="ORF">DFH07DRAFT_824167</name>
</gene>
<evidence type="ECO:0000313" key="14">
    <source>
        <dbReference type="EMBL" id="KAJ7753349.1"/>
    </source>
</evidence>
<evidence type="ECO:0000256" key="12">
    <source>
        <dbReference type="ARBA" id="ARBA00023136"/>
    </source>
</evidence>
<comment type="cofactor">
    <cofactor evidence="1 13">
        <name>heme</name>
        <dbReference type="ChEBI" id="CHEBI:30413"/>
    </cofactor>
</comment>
<dbReference type="PANTHER" id="PTHR24305:SF166">
    <property type="entry name" value="CYTOCHROME P450 12A4, MITOCHONDRIAL-RELATED"/>
    <property type="match status" value="1"/>
</dbReference>
<keyword evidence="15" id="KW-1185">Reference proteome</keyword>
<dbReference type="GO" id="GO:0016020">
    <property type="term" value="C:membrane"/>
    <property type="evidence" value="ECO:0007669"/>
    <property type="project" value="UniProtKB-SubCell"/>
</dbReference>
<keyword evidence="12" id="KW-0472">Membrane</keyword>
<evidence type="ECO:0000256" key="10">
    <source>
        <dbReference type="ARBA" id="ARBA00023004"/>
    </source>
</evidence>
<dbReference type="GO" id="GO:0005506">
    <property type="term" value="F:iron ion binding"/>
    <property type="evidence" value="ECO:0007669"/>
    <property type="project" value="InterPro"/>
</dbReference>
<dbReference type="GO" id="GO:0004497">
    <property type="term" value="F:monooxygenase activity"/>
    <property type="evidence" value="ECO:0007669"/>
    <property type="project" value="UniProtKB-KW"/>
</dbReference>
<evidence type="ECO:0000256" key="3">
    <source>
        <dbReference type="ARBA" id="ARBA00004721"/>
    </source>
</evidence>
<accession>A0AAD7IYQ2</accession>
<evidence type="ECO:0000256" key="9">
    <source>
        <dbReference type="ARBA" id="ARBA00023002"/>
    </source>
</evidence>
<reference evidence="14" key="1">
    <citation type="submission" date="2023-03" db="EMBL/GenBank/DDBJ databases">
        <title>Massive genome expansion in bonnet fungi (Mycena s.s.) driven by repeated elements and novel gene families across ecological guilds.</title>
        <authorList>
            <consortium name="Lawrence Berkeley National Laboratory"/>
            <person name="Harder C.B."/>
            <person name="Miyauchi S."/>
            <person name="Viragh M."/>
            <person name="Kuo A."/>
            <person name="Thoen E."/>
            <person name="Andreopoulos B."/>
            <person name="Lu D."/>
            <person name="Skrede I."/>
            <person name="Drula E."/>
            <person name="Henrissat B."/>
            <person name="Morin E."/>
            <person name="Kohler A."/>
            <person name="Barry K."/>
            <person name="LaButti K."/>
            <person name="Morin E."/>
            <person name="Salamov A."/>
            <person name="Lipzen A."/>
            <person name="Mereny Z."/>
            <person name="Hegedus B."/>
            <person name="Baldrian P."/>
            <person name="Stursova M."/>
            <person name="Weitz H."/>
            <person name="Taylor A."/>
            <person name="Grigoriev I.V."/>
            <person name="Nagy L.G."/>
            <person name="Martin F."/>
            <person name="Kauserud H."/>
        </authorList>
    </citation>
    <scope>NUCLEOTIDE SEQUENCE</scope>
    <source>
        <strain evidence="14">CBHHK188m</strain>
    </source>
</reference>
<evidence type="ECO:0000256" key="4">
    <source>
        <dbReference type="ARBA" id="ARBA00010617"/>
    </source>
</evidence>
<evidence type="ECO:0000256" key="7">
    <source>
        <dbReference type="ARBA" id="ARBA00022723"/>
    </source>
</evidence>
<dbReference type="InterPro" id="IPR001128">
    <property type="entry name" value="Cyt_P450"/>
</dbReference>
<feature type="binding site" description="axial binding residue" evidence="13">
    <location>
        <position position="477"/>
    </location>
    <ligand>
        <name>heme</name>
        <dbReference type="ChEBI" id="CHEBI:30413"/>
    </ligand>
    <ligandPart>
        <name>Fe</name>
        <dbReference type="ChEBI" id="CHEBI:18248"/>
    </ligandPart>
</feature>
<evidence type="ECO:0000256" key="11">
    <source>
        <dbReference type="ARBA" id="ARBA00023033"/>
    </source>
</evidence>
<keyword evidence="5 13" id="KW-0349">Heme</keyword>
<dbReference type="InterPro" id="IPR050121">
    <property type="entry name" value="Cytochrome_P450_monoxygenase"/>
</dbReference>
<keyword evidence="7 13" id="KW-0479">Metal-binding</keyword>
<dbReference type="CDD" id="cd11069">
    <property type="entry name" value="CYP_FUM15-like"/>
    <property type="match status" value="1"/>
</dbReference>
<keyword evidence="11" id="KW-0503">Monooxygenase</keyword>
<evidence type="ECO:0000313" key="15">
    <source>
        <dbReference type="Proteomes" id="UP001215280"/>
    </source>
</evidence>
<dbReference type="PANTHER" id="PTHR24305">
    <property type="entry name" value="CYTOCHROME P450"/>
    <property type="match status" value="1"/>
</dbReference>
<dbReference type="InterPro" id="IPR036396">
    <property type="entry name" value="Cyt_P450_sf"/>
</dbReference>
<evidence type="ECO:0000256" key="8">
    <source>
        <dbReference type="ARBA" id="ARBA00022989"/>
    </source>
</evidence>
<sequence>MTAAVVLLLLSLAGLVLFFYILRRRRWAKNIDGPRSKSLILGNLLDLIAPITGRDWQIDAANRYGGVVKIKGLFNRPSLLVSDPMALHHILVKEPTIFEEWPAFTTTNSLLFGDGLVATIGEQHRKQRKMLNPVFSWKYLRGMSPTFFTIGKELEQFLHLKVAGGPQEIEMTACVTQTALEFIGQNGFGHSFGSFSGSKNPKHAFAEAVKELAATVSVMVPAAPFLPLVVRLASPRLRRRFVEIMPFALIQKLRYIVDIMAGHMEQIFLEKKQSLSQGGHGQAQQHDIMTVLLKANQDSSACDRLTDEELLGQMATLVFTATDTTSGAISRLLHLLAQHPEVQNKLVEEITAHDEEPDYDTLASLPYMDAVIRETLRVFPPIPMVFRQTTQDASIPLLHPIQGADGSPLSSVHVPKGTDIFIGILGANHHRATWGEDASEWKPERWLSPLPESVTANRSISGVYSHMMTFLAGTRACIGFSFSQMEMKVVLFCLLRSLQFSLPTDKEIGWNMGLLMTPVLRGNPESIHSHMPLQVRKRE</sequence>
<evidence type="ECO:0000256" key="2">
    <source>
        <dbReference type="ARBA" id="ARBA00004370"/>
    </source>
</evidence>
<dbReference type="GO" id="GO:0016705">
    <property type="term" value="F:oxidoreductase activity, acting on paired donors, with incorporation or reduction of molecular oxygen"/>
    <property type="evidence" value="ECO:0007669"/>
    <property type="project" value="InterPro"/>
</dbReference>
<evidence type="ECO:0000256" key="13">
    <source>
        <dbReference type="PIRSR" id="PIRSR602401-1"/>
    </source>
</evidence>
<protein>
    <submittedName>
        <fullName evidence="14">Cytochrome P450</fullName>
    </submittedName>
</protein>
<dbReference type="Pfam" id="PF00067">
    <property type="entry name" value="p450"/>
    <property type="match status" value="1"/>
</dbReference>
<comment type="pathway">
    <text evidence="3">Secondary metabolite biosynthesis; terpenoid biosynthesis.</text>
</comment>
<dbReference type="PRINTS" id="PR00463">
    <property type="entry name" value="EP450I"/>
</dbReference>
<evidence type="ECO:0000256" key="1">
    <source>
        <dbReference type="ARBA" id="ARBA00001971"/>
    </source>
</evidence>
<proteinExistence type="inferred from homology"/>
<comment type="caution">
    <text evidence="14">The sequence shown here is derived from an EMBL/GenBank/DDBJ whole genome shotgun (WGS) entry which is preliminary data.</text>
</comment>
<keyword evidence="9" id="KW-0560">Oxidoreductase</keyword>
<comment type="similarity">
    <text evidence="4">Belongs to the cytochrome P450 family.</text>
</comment>
<dbReference type="EMBL" id="JARJLG010000071">
    <property type="protein sequence ID" value="KAJ7753349.1"/>
    <property type="molecule type" value="Genomic_DNA"/>
</dbReference>
<dbReference type="GO" id="GO:0020037">
    <property type="term" value="F:heme binding"/>
    <property type="evidence" value="ECO:0007669"/>
    <property type="project" value="InterPro"/>
</dbReference>
<dbReference type="InterPro" id="IPR002401">
    <property type="entry name" value="Cyt_P450_E_grp-I"/>
</dbReference>
<dbReference type="Gene3D" id="1.10.630.10">
    <property type="entry name" value="Cytochrome P450"/>
    <property type="match status" value="1"/>
</dbReference>
<dbReference type="PRINTS" id="PR00385">
    <property type="entry name" value="P450"/>
</dbReference>
<comment type="subcellular location">
    <subcellularLocation>
        <location evidence="2">Membrane</location>
    </subcellularLocation>
</comment>
<evidence type="ECO:0000256" key="5">
    <source>
        <dbReference type="ARBA" id="ARBA00022617"/>
    </source>
</evidence>
<name>A0AAD7IYQ2_9AGAR</name>
<keyword evidence="8" id="KW-1133">Transmembrane helix</keyword>
<organism evidence="14 15">
    <name type="scientific">Mycena maculata</name>
    <dbReference type="NCBI Taxonomy" id="230809"/>
    <lineage>
        <taxon>Eukaryota</taxon>
        <taxon>Fungi</taxon>
        <taxon>Dikarya</taxon>
        <taxon>Basidiomycota</taxon>
        <taxon>Agaricomycotina</taxon>
        <taxon>Agaricomycetes</taxon>
        <taxon>Agaricomycetidae</taxon>
        <taxon>Agaricales</taxon>
        <taxon>Marasmiineae</taxon>
        <taxon>Mycenaceae</taxon>
        <taxon>Mycena</taxon>
    </lineage>
</organism>
<keyword evidence="6" id="KW-0812">Transmembrane</keyword>
<evidence type="ECO:0000256" key="6">
    <source>
        <dbReference type="ARBA" id="ARBA00022692"/>
    </source>
</evidence>
<dbReference type="SUPFAM" id="SSF48264">
    <property type="entry name" value="Cytochrome P450"/>
    <property type="match status" value="1"/>
</dbReference>
<keyword evidence="10 13" id="KW-0408">Iron</keyword>
<dbReference type="AlphaFoldDB" id="A0AAD7IYQ2"/>